<dbReference type="PANTHER" id="PTHR21310">
    <property type="entry name" value="AMINOGLYCOSIDE PHOSPHOTRANSFERASE-RELATED-RELATED"/>
    <property type="match status" value="1"/>
</dbReference>
<sequence>MGDIQYDHLARERISAQYDAFRKTFLLKENLRAAGDFMVKASEGGSPTELSLVQVGGFNAALKMSFKNSVPLLIRFPRPGTSKFPEEKIRKEVAIMQYLTDLTAIPVPFVLRFGMSNEGPGLGPFILMEFIRHTRDMSDVLNTPGTNRFEKADRPILDPRISETTLKCAYGDMANVLLQLSRPSFSKIGSIEKLEDGSWSVTHRPLMMNMNLLVSYGNLPPSTLPSYTFKTAAAYFEALANLNITHLSMQRNGTIEDAEDCRWKYVGRYAFRKLILERRFPTNPVGGPTPFKLFCDDFRPSNVLVDEYDKLVGVIDWEWTYAAPAEFAYSPPWWLLLEPPEEWPHGILDWAKEYEPRLRTFLEELRKTEDSMIEDGRLTERLSVRMQESWDTGDFWVAYAARKSWAFDQVFWRIINRNPRFFPKPGYEEALKLLSREERDGMEDFVQRKLKEKEERILVDWEETGDF</sequence>
<comment type="caution">
    <text evidence="1">The sequence shown here is derived from an EMBL/GenBank/DDBJ whole genome shotgun (WGS) entry which is preliminary data.</text>
</comment>
<dbReference type="SUPFAM" id="SSF56112">
    <property type="entry name" value="Protein kinase-like (PK-like)"/>
    <property type="match status" value="1"/>
</dbReference>
<reference evidence="1 2" key="1">
    <citation type="submission" date="2018-05" db="EMBL/GenBank/DDBJ databases">
        <title>Genome sequencing and assembly of the regulated plant pathogen Lachnellula willkommii and related sister species for the development of diagnostic species identification markers.</title>
        <authorList>
            <person name="Giroux E."/>
            <person name="Bilodeau G."/>
        </authorList>
    </citation>
    <scope>NUCLEOTIDE SEQUENCE [LARGE SCALE GENOMIC DNA]</scope>
    <source>
        <strain evidence="1 2">CBS 172.35</strain>
    </source>
</reference>
<gene>
    <name evidence="1" type="ORF">LAWI1_G005583</name>
</gene>
<proteinExistence type="predicted"/>
<evidence type="ECO:0000313" key="1">
    <source>
        <dbReference type="EMBL" id="TVY88659.1"/>
    </source>
</evidence>
<accession>A0A559M6S0</accession>
<dbReference type="EMBL" id="QGML01001617">
    <property type="protein sequence ID" value="TVY88659.1"/>
    <property type="molecule type" value="Genomic_DNA"/>
</dbReference>
<dbReference type="InterPro" id="IPR051678">
    <property type="entry name" value="AGP_Transferase"/>
</dbReference>
<dbReference type="AlphaFoldDB" id="A0A559M6S0"/>
<keyword evidence="2" id="KW-1185">Reference proteome</keyword>
<protein>
    <submittedName>
        <fullName evidence="1">Uncharacterized protein</fullName>
    </submittedName>
</protein>
<dbReference type="PANTHER" id="PTHR21310:SF37">
    <property type="entry name" value="AMINOGLYCOSIDE PHOSPHOTRANSFERASE DOMAIN-CONTAINING PROTEIN"/>
    <property type="match status" value="1"/>
</dbReference>
<dbReference type="InterPro" id="IPR011009">
    <property type="entry name" value="Kinase-like_dom_sf"/>
</dbReference>
<name>A0A559M6S0_9HELO</name>
<evidence type="ECO:0000313" key="2">
    <source>
        <dbReference type="Proteomes" id="UP000315522"/>
    </source>
</evidence>
<dbReference type="Proteomes" id="UP000315522">
    <property type="component" value="Unassembled WGS sequence"/>
</dbReference>
<organism evidence="1 2">
    <name type="scientific">Lachnellula willkommii</name>
    <dbReference type="NCBI Taxonomy" id="215461"/>
    <lineage>
        <taxon>Eukaryota</taxon>
        <taxon>Fungi</taxon>
        <taxon>Dikarya</taxon>
        <taxon>Ascomycota</taxon>
        <taxon>Pezizomycotina</taxon>
        <taxon>Leotiomycetes</taxon>
        <taxon>Helotiales</taxon>
        <taxon>Lachnaceae</taxon>
        <taxon>Lachnellula</taxon>
    </lineage>
</organism>